<evidence type="ECO:0000313" key="2">
    <source>
        <dbReference type="EMBL" id="KAF3539015.1"/>
    </source>
</evidence>
<dbReference type="EMBL" id="QGKX02001290">
    <property type="protein sequence ID" value="KAF3539015.1"/>
    <property type="molecule type" value="Genomic_DNA"/>
</dbReference>
<reference evidence="2" key="1">
    <citation type="submission" date="2019-12" db="EMBL/GenBank/DDBJ databases">
        <title>Genome sequencing and annotation of Brassica cretica.</title>
        <authorList>
            <person name="Studholme D.J."/>
            <person name="Sarris P."/>
        </authorList>
    </citation>
    <scope>NUCLEOTIDE SEQUENCE</scope>
    <source>
        <strain evidence="2">PFS-109/04</strain>
        <tissue evidence="2">Leaf</tissue>
    </source>
</reference>
<evidence type="ECO:0000313" key="3">
    <source>
        <dbReference type="Proteomes" id="UP000712600"/>
    </source>
</evidence>
<feature type="compositionally biased region" description="Basic residues" evidence="1">
    <location>
        <begin position="193"/>
        <end position="202"/>
    </location>
</feature>
<protein>
    <submittedName>
        <fullName evidence="2">Uncharacterized protein</fullName>
    </submittedName>
</protein>
<dbReference type="AlphaFoldDB" id="A0A8S9Q5L1"/>
<sequence>MLTRNQGYDENTFCEFHQSRGHSTTNCKVLGARLVAKILAGELSEVTSGEDLQGAHNYAISSDQGRTTGNTWTRNQGYDENTFCEFHQSRGHSTTNCKVLGARLAAKLLAGELSETPLNGSSGTDLHTPAADVSAANAPANAAAPRSLKRCSPPTKKGRKNRTGSPGAAREQPSGQNPSEKSPVENGNLKVLRLPRKIRRITKSSTST</sequence>
<gene>
    <name evidence="2" type="ORF">F2Q69_00023967</name>
</gene>
<dbReference type="Proteomes" id="UP000712600">
    <property type="component" value="Unassembled WGS sequence"/>
</dbReference>
<proteinExistence type="predicted"/>
<organism evidence="2 3">
    <name type="scientific">Brassica cretica</name>
    <name type="common">Mustard</name>
    <dbReference type="NCBI Taxonomy" id="69181"/>
    <lineage>
        <taxon>Eukaryota</taxon>
        <taxon>Viridiplantae</taxon>
        <taxon>Streptophyta</taxon>
        <taxon>Embryophyta</taxon>
        <taxon>Tracheophyta</taxon>
        <taxon>Spermatophyta</taxon>
        <taxon>Magnoliopsida</taxon>
        <taxon>eudicotyledons</taxon>
        <taxon>Gunneridae</taxon>
        <taxon>Pentapetalae</taxon>
        <taxon>rosids</taxon>
        <taxon>malvids</taxon>
        <taxon>Brassicales</taxon>
        <taxon>Brassicaceae</taxon>
        <taxon>Brassiceae</taxon>
        <taxon>Brassica</taxon>
    </lineage>
</organism>
<name>A0A8S9Q5L1_BRACR</name>
<comment type="caution">
    <text evidence="2">The sequence shown here is derived from an EMBL/GenBank/DDBJ whole genome shotgun (WGS) entry which is preliminary data.</text>
</comment>
<accession>A0A8S9Q5L1</accession>
<evidence type="ECO:0000256" key="1">
    <source>
        <dbReference type="SAM" id="MobiDB-lite"/>
    </source>
</evidence>
<feature type="region of interest" description="Disordered" evidence="1">
    <location>
        <begin position="137"/>
        <end position="208"/>
    </location>
</feature>